<dbReference type="RefSeq" id="WP_118922099.1">
    <property type="nucleotide sequence ID" value="NZ_QXGH01000009.1"/>
</dbReference>
<dbReference type="EMBL" id="QXGH01000009">
    <property type="protein sequence ID" value="RHW28649.1"/>
    <property type="molecule type" value="Genomic_DNA"/>
</dbReference>
<dbReference type="GO" id="GO:0010181">
    <property type="term" value="F:FMN binding"/>
    <property type="evidence" value="ECO:0007669"/>
    <property type="project" value="UniProtKB-UniRule"/>
</dbReference>
<comment type="function">
    <text evidence="6">Also exhibits azoreductase activity. Catalyzes the reductive cleavage of the azo bond in aromatic azo compounds to the corresponding amines.</text>
</comment>
<evidence type="ECO:0000256" key="1">
    <source>
        <dbReference type="ARBA" id="ARBA00022630"/>
    </source>
</evidence>
<evidence type="ECO:0000256" key="6">
    <source>
        <dbReference type="HAMAP-Rule" id="MF_01216"/>
    </source>
</evidence>
<dbReference type="Proteomes" id="UP000283644">
    <property type="component" value="Unassembled WGS sequence"/>
</dbReference>
<comment type="caution">
    <text evidence="8">The sequence shown here is derived from an EMBL/GenBank/DDBJ whole genome shotgun (WGS) entry which is preliminary data.</text>
</comment>
<dbReference type="SUPFAM" id="SSF52218">
    <property type="entry name" value="Flavoproteins"/>
    <property type="match status" value="1"/>
</dbReference>
<dbReference type="InterPro" id="IPR029039">
    <property type="entry name" value="Flavoprotein-like_sf"/>
</dbReference>
<dbReference type="EC" id="1.7.1.17" evidence="6"/>
<evidence type="ECO:0000256" key="3">
    <source>
        <dbReference type="ARBA" id="ARBA00023002"/>
    </source>
</evidence>
<dbReference type="HAMAP" id="MF_01216">
    <property type="entry name" value="Azoreductase_type1"/>
    <property type="match status" value="1"/>
</dbReference>
<organism evidence="8 9">
    <name type="scientific">Nocardioides immobilis</name>
    <dbReference type="NCBI Taxonomy" id="2049295"/>
    <lineage>
        <taxon>Bacteria</taxon>
        <taxon>Bacillati</taxon>
        <taxon>Actinomycetota</taxon>
        <taxon>Actinomycetes</taxon>
        <taxon>Propionibacteriales</taxon>
        <taxon>Nocardioidaceae</taxon>
        <taxon>Nocardioides</taxon>
    </lineage>
</organism>
<evidence type="ECO:0000256" key="2">
    <source>
        <dbReference type="ARBA" id="ARBA00022643"/>
    </source>
</evidence>
<evidence type="ECO:0000256" key="5">
    <source>
        <dbReference type="ARBA" id="ARBA00048542"/>
    </source>
</evidence>
<comment type="catalytic activity">
    <reaction evidence="5">
        <text>N,N-dimethyl-1,4-phenylenediamine + anthranilate + 2 NAD(+) = 2-(4-dimethylaminophenyl)diazenylbenzoate + 2 NADH + 2 H(+)</text>
        <dbReference type="Rhea" id="RHEA:55872"/>
        <dbReference type="ChEBI" id="CHEBI:15378"/>
        <dbReference type="ChEBI" id="CHEBI:15783"/>
        <dbReference type="ChEBI" id="CHEBI:16567"/>
        <dbReference type="ChEBI" id="CHEBI:57540"/>
        <dbReference type="ChEBI" id="CHEBI:57945"/>
        <dbReference type="ChEBI" id="CHEBI:71579"/>
        <dbReference type="EC" id="1.7.1.17"/>
    </reaction>
    <physiologicalReaction direction="right-to-left" evidence="5">
        <dbReference type="Rhea" id="RHEA:55874"/>
    </physiologicalReaction>
</comment>
<keyword evidence="2 6" id="KW-0288">FMN</keyword>
<keyword evidence="9" id="KW-1185">Reference proteome</keyword>
<accession>A0A417Y7I9</accession>
<feature type="domain" description="Flavodoxin-like fold" evidence="7">
    <location>
        <begin position="4"/>
        <end position="182"/>
    </location>
</feature>
<comment type="similarity">
    <text evidence="6">Belongs to the azoreductase type 1 family.</text>
</comment>
<evidence type="ECO:0000256" key="4">
    <source>
        <dbReference type="ARBA" id="ARBA00023027"/>
    </source>
</evidence>
<gene>
    <name evidence="6" type="primary">azoR</name>
    <name evidence="8" type="ORF">D0Z08_01975</name>
</gene>
<dbReference type="EC" id="1.6.5.-" evidence="6"/>
<dbReference type="PANTHER" id="PTHR43741:SF2">
    <property type="entry name" value="FMN-DEPENDENT NADH:QUINONE OXIDOREDUCTASE"/>
    <property type="match status" value="1"/>
</dbReference>
<reference evidence="8 9" key="1">
    <citation type="submission" date="2018-09" db="EMBL/GenBank/DDBJ databases">
        <title>Genome sequencing of Nocardioides immobilis CCTCC AB 2017083 for comparison to Nocardioides silvaticus.</title>
        <authorList>
            <person name="Li C."/>
            <person name="Wang G."/>
        </authorList>
    </citation>
    <scope>NUCLEOTIDE SEQUENCE [LARGE SCALE GENOMIC DNA]</scope>
    <source>
        <strain evidence="8 9">CCTCC AB 2017083</strain>
    </source>
</reference>
<comment type="function">
    <text evidence="6">Quinone reductase that provides resistance to thiol-specific stress caused by electrophilic quinones.</text>
</comment>
<evidence type="ECO:0000313" key="8">
    <source>
        <dbReference type="EMBL" id="RHW28649.1"/>
    </source>
</evidence>
<keyword evidence="3 6" id="KW-0560">Oxidoreductase</keyword>
<name>A0A417Y7I9_9ACTN</name>
<comment type="cofactor">
    <cofactor evidence="6">
        <name>FMN</name>
        <dbReference type="ChEBI" id="CHEBI:58210"/>
    </cofactor>
    <text evidence="6">Binds 1 FMN per subunit.</text>
</comment>
<dbReference type="InterPro" id="IPR050104">
    <property type="entry name" value="FMN-dep_NADH:Q_OxRdtase_AzoR1"/>
</dbReference>
<keyword evidence="1 6" id="KW-0285">Flavoprotein</keyword>
<dbReference type="GO" id="GO:0009055">
    <property type="term" value="F:electron transfer activity"/>
    <property type="evidence" value="ECO:0007669"/>
    <property type="project" value="UniProtKB-UniRule"/>
</dbReference>
<dbReference type="InterPro" id="IPR023048">
    <property type="entry name" value="NADH:quinone_OxRdtase_FMN_depd"/>
</dbReference>
<comment type="caution">
    <text evidence="6">Lacks conserved residue(s) required for the propagation of feature annotation.</text>
</comment>
<dbReference type="OrthoDB" id="9787136at2"/>
<comment type="catalytic activity">
    <reaction evidence="6">
        <text>2 a quinone + NADH + H(+) = 2 a 1,4-benzosemiquinone + NAD(+)</text>
        <dbReference type="Rhea" id="RHEA:65952"/>
        <dbReference type="ChEBI" id="CHEBI:15378"/>
        <dbReference type="ChEBI" id="CHEBI:57540"/>
        <dbReference type="ChEBI" id="CHEBI:57945"/>
        <dbReference type="ChEBI" id="CHEBI:132124"/>
        <dbReference type="ChEBI" id="CHEBI:134225"/>
    </reaction>
</comment>
<dbReference type="GO" id="GO:0016655">
    <property type="term" value="F:oxidoreductase activity, acting on NAD(P)H, quinone or similar compound as acceptor"/>
    <property type="evidence" value="ECO:0007669"/>
    <property type="project" value="InterPro"/>
</dbReference>
<proteinExistence type="inferred from homology"/>
<comment type="subunit">
    <text evidence="6">Homodimer.</text>
</comment>
<dbReference type="InterPro" id="IPR003680">
    <property type="entry name" value="Flavodoxin_fold"/>
</dbReference>
<keyword evidence="4 6" id="KW-0520">NAD</keyword>
<dbReference type="AlphaFoldDB" id="A0A417Y7I9"/>
<dbReference type="GO" id="GO:0016652">
    <property type="term" value="F:oxidoreductase activity, acting on NAD(P)H as acceptor"/>
    <property type="evidence" value="ECO:0007669"/>
    <property type="project" value="UniProtKB-UniRule"/>
</dbReference>
<dbReference type="PANTHER" id="PTHR43741">
    <property type="entry name" value="FMN-DEPENDENT NADH-AZOREDUCTASE 1"/>
    <property type="match status" value="1"/>
</dbReference>
<evidence type="ECO:0000313" key="9">
    <source>
        <dbReference type="Proteomes" id="UP000283644"/>
    </source>
</evidence>
<protein>
    <recommendedName>
        <fullName evidence="6">FMN dependent NADH:quinone oxidoreductase</fullName>
        <ecNumber evidence="6">1.6.5.-</ecNumber>
    </recommendedName>
    <alternativeName>
        <fullName evidence="6">Azo-dye reductase</fullName>
    </alternativeName>
    <alternativeName>
        <fullName evidence="6">FMN-dependent NADH-azo compound oxidoreductase</fullName>
    </alternativeName>
    <alternativeName>
        <fullName evidence="6">FMN-dependent NADH-azoreductase</fullName>
        <ecNumber evidence="6">1.7.1.17</ecNumber>
    </alternativeName>
</protein>
<dbReference type="Gene3D" id="3.40.50.360">
    <property type="match status" value="1"/>
</dbReference>
<evidence type="ECO:0000259" key="7">
    <source>
        <dbReference type="Pfam" id="PF02525"/>
    </source>
</evidence>
<sequence>MKRTILRVDSGADHAASVTRRLADVLVEHLAGPDDQVVRRAATEGLPLVTGSWVEAAFADGDRTALAHSDELVVELLAADEVVLVAPVYNFGIPAALKAWVDQVLRAGRTFRFGEHGPVGLVPARRAWIVTASGSTRVGSDLDFNTPYLRAVLGFIGVPDVRVIAADAHQVDHESVQRGLDAATLPGVAAVA</sequence>
<dbReference type="Pfam" id="PF02525">
    <property type="entry name" value="Flavodoxin_2"/>
    <property type="match status" value="1"/>
</dbReference>